<comment type="caution">
    <text evidence="2">The sequence shown here is derived from an EMBL/GenBank/DDBJ whole genome shotgun (WGS) entry which is preliminary data.</text>
</comment>
<evidence type="ECO:0000313" key="3">
    <source>
        <dbReference type="Proteomes" id="UP001589608"/>
    </source>
</evidence>
<sequence length="637" mass="67617">MTDPVTTAMLAETCWRRYLRDHSPADRNEAIRLYDIVLEHRAELVPRQVRDALIAAYEPDTDDVAARAEYAAELISVVRRIDEPALLDRAVGLLQAVVADSAPDDPRRPAYWSDLGLVLQLRHRRRGAPEDLDEAVDCARRAVLTAAADDRNLPAMRSNLAAALIGRFRRGGDPADLREAADMAQAATTTRDGDDPGLALSTLSEVWRLRALRLGDASALDEAIATGWAALAGTAEDQRRFAPRASQLTVALLDRFDRRGGAADLDEAVGLLRRAVQSCDDPLDRSRLSLNLSTALHTRFLRTGEPADIDEAVETAAAALRGAAGDEVATVATDLGAALLTRFEATRNLADVAEAMRLSRVAVDNTSAQHPAWPGRVVNLGNALRRRFEVAGDGADLDEAVEVLRRAADAAGGDLRVLYNLAVVLRIRFEHSHRPADLDESINRCRAADQAAAPGRPARAAILSALGAALAHRDPPAADAAWREAAGLASARGRTRIGAALAWASAAARRHDWASASDGYAVAVALLPVFASRAVRRSARETLLRGSAGAALDAAAAAVNVGRPVHAAGLLEQGRAVLWTQMLDGRTDLGEVSAVAPALAARLAAVGAALEPESGRMFGPNRSPGFRPGSAPDLMAS</sequence>
<dbReference type="RefSeq" id="WP_223103502.1">
    <property type="nucleotide sequence ID" value="NZ_CP061913.1"/>
</dbReference>
<dbReference type="SUPFAM" id="SSF48452">
    <property type="entry name" value="TPR-like"/>
    <property type="match status" value="1"/>
</dbReference>
<gene>
    <name evidence="2" type="ORF">ACFFTR_09935</name>
</gene>
<dbReference type="Gene3D" id="1.25.40.10">
    <property type="entry name" value="Tetratricopeptide repeat domain"/>
    <property type="match status" value="1"/>
</dbReference>
<proteinExistence type="predicted"/>
<protein>
    <submittedName>
        <fullName evidence="2">Uncharacterized protein</fullName>
    </submittedName>
</protein>
<dbReference type="Proteomes" id="UP001589608">
    <property type="component" value="Unassembled WGS sequence"/>
</dbReference>
<evidence type="ECO:0000313" key="2">
    <source>
        <dbReference type="EMBL" id="MFB9443403.1"/>
    </source>
</evidence>
<keyword evidence="3" id="KW-1185">Reference proteome</keyword>
<reference evidence="2 3" key="1">
    <citation type="submission" date="2024-09" db="EMBL/GenBank/DDBJ databases">
        <authorList>
            <person name="Sun Q."/>
            <person name="Mori K."/>
        </authorList>
    </citation>
    <scope>NUCLEOTIDE SEQUENCE [LARGE SCALE GENOMIC DNA]</scope>
    <source>
        <strain evidence="2 3">JCM 3307</strain>
    </source>
</reference>
<accession>A0ABV5M3V7</accession>
<evidence type="ECO:0000256" key="1">
    <source>
        <dbReference type="SAM" id="MobiDB-lite"/>
    </source>
</evidence>
<name>A0ABV5M3V7_9ACTN</name>
<feature type="region of interest" description="Disordered" evidence="1">
    <location>
        <begin position="614"/>
        <end position="637"/>
    </location>
</feature>
<dbReference type="EMBL" id="JBHMCA010000020">
    <property type="protein sequence ID" value="MFB9443403.1"/>
    <property type="molecule type" value="Genomic_DNA"/>
</dbReference>
<dbReference type="InterPro" id="IPR011990">
    <property type="entry name" value="TPR-like_helical_dom_sf"/>
</dbReference>
<organism evidence="2 3">
    <name type="scientific">Dactylosporangium vinaceum</name>
    <dbReference type="NCBI Taxonomy" id="53362"/>
    <lineage>
        <taxon>Bacteria</taxon>
        <taxon>Bacillati</taxon>
        <taxon>Actinomycetota</taxon>
        <taxon>Actinomycetes</taxon>
        <taxon>Micromonosporales</taxon>
        <taxon>Micromonosporaceae</taxon>
        <taxon>Dactylosporangium</taxon>
    </lineage>
</organism>